<proteinExistence type="predicted"/>
<protein>
    <submittedName>
        <fullName evidence="1">Uncharacterized protein</fullName>
    </submittedName>
</protein>
<organism evidence="1 2">
    <name type="scientific">Pyrococcus horikoshii (strain ATCC 700860 / DSM 12428 / JCM 9974 / NBRC 100139 / OT-3)</name>
    <dbReference type="NCBI Taxonomy" id="70601"/>
    <lineage>
        <taxon>Archaea</taxon>
        <taxon>Methanobacteriati</taxon>
        <taxon>Methanobacteriota</taxon>
        <taxon>Thermococci</taxon>
        <taxon>Thermococcales</taxon>
        <taxon>Thermococcaceae</taxon>
        <taxon>Pyrococcus</taxon>
    </lineage>
</organism>
<dbReference type="PIR" id="E71083">
    <property type="entry name" value="E71083"/>
</dbReference>
<dbReference type="Proteomes" id="UP000000752">
    <property type="component" value="Chromosome"/>
</dbReference>
<evidence type="ECO:0000313" key="2">
    <source>
        <dbReference type="Proteomes" id="UP000000752"/>
    </source>
</evidence>
<name>O58685_PYRHO</name>
<keyword evidence="2" id="KW-1185">Reference proteome</keyword>
<accession>O58685</accession>
<reference evidence="1 2" key="1">
    <citation type="journal article" date="1998" name="DNA Res.">
        <title>Complete sequence and gene organization of the genome of a hyper-thermophilic archaebacterium, Pyrococcus horikoshii OT3.</title>
        <authorList>
            <person name="Kawarabayasi Y."/>
            <person name="Sawada M."/>
            <person name="Horikawa H."/>
            <person name="Haikawa Y."/>
            <person name="Hino Y."/>
            <person name="Yamamoto S."/>
            <person name="Sekine M."/>
            <person name="Baba S."/>
            <person name="Kosugi H."/>
            <person name="Hosoyama A."/>
            <person name="Nagai Y."/>
            <person name="Sakai M."/>
            <person name="Ogura K."/>
            <person name="Otuka R."/>
            <person name="Nakazawa H."/>
            <person name="Takamiya M."/>
            <person name="Ohfuku Y."/>
            <person name="Funahashi T."/>
            <person name="Tanaka T."/>
            <person name="Kudoh Y."/>
            <person name="Yamazaki J."/>
            <person name="Kushida N."/>
            <person name="Oguchi A."/>
            <person name="Aoki K."/>
            <person name="Nakamura Y."/>
            <person name="Robb T.F."/>
            <person name="Horikoshi K."/>
            <person name="Masuchi Y."/>
            <person name="Shizuya H."/>
            <person name="Kikuchi H."/>
        </authorList>
    </citation>
    <scope>NUCLEOTIDE SEQUENCE [LARGE SCALE GENOMIC DNA]</scope>
    <source>
        <strain evidence="2">ATCC 700860 / DSM 12428 / JCM 9974 / NBRC 100139 / OT-3</strain>
    </source>
</reference>
<dbReference type="KEGG" id="pho:PH0931"/>
<sequence length="110" mass="12840">MSKLHELTPSEIYIRIYPNELFIHFPPSIHDSYVLSTIYTSPSPSLQFFEVINLDEGRNLNGLPNYNCFSLTKASYILHKIFTKLFASPQNMLLILWIDYPKDYLSVHLT</sequence>
<dbReference type="EMBL" id="BA000001">
    <property type="protein sequence ID" value="BAA30027.1"/>
    <property type="molecule type" value="Genomic_DNA"/>
</dbReference>
<dbReference type="AlphaFoldDB" id="O58685"/>
<dbReference type="EnsemblBacteria" id="BAA30027">
    <property type="protein sequence ID" value="BAA30027"/>
    <property type="gene ID" value="BAA30027"/>
</dbReference>
<gene>
    <name evidence="1" type="ordered locus">PH0931</name>
</gene>
<evidence type="ECO:0000313" key="1">
    <source>
        <dbReference type="EMBL" id="BAA30027.1"/>
    </source>
</evidence>